<reference evidence="1" key="1">
    <citation type="submission" date="2021-01" db="EMBL/GenBank/DDBJ databases">
        <title>Modified the classification status of verrucomicrobia.</title>
        <authorList>
            <person name="Feng X."/>
        </authorList>
    </citation>
    <scope>NUCLEOTIDE SEQUENCE</scope>
    <source>
        <strain evidence="1">JCM 18052</strain>
    </source>
</reference>
<accession>A0A934VCT2</accession>
<proteinExistence type="predicted"/>
<name>A0A934VCT2_9BACT</name>
<protein>
    <submittedName>
        <fullName evidence="1">Uncharacterized protein</fullName>
    </submittedName>
</protein>
<organism evidence="1 2">
    <name type="scientific">Luteolibacter yonseiensis</name>
    <dbReference type="NCBI Taxonomy" id="1144680"/>
    <lineage>
        <taxon>Bacteria</taxon>
        <taxon>Pseudomonadati</taxon>
        <taxon>Verrucomicrobiota</taxon>
        <taxon>Verrucomicrobiia</taxon>
        <taxon>Verrucomicrobiales</taxon>
        <taxon>Verrucomicrobiaceae</taxon>
        <taxon>Luteolibacter</taxon>
    </lineage>
</organism>
<dbReference type="AlphaFoldDB" id="A0A934VCT2"/>
<comment type="caution">
    <text evidence="1">The sequence shown here is derived from an EMBL/GenBank/DDBJ whole genome shotgun (WGS) entry which is preliminary data.</text>
</comment>
<evidence type="ECO:0000313" key="2">
    <source>
        <dbReference type="Proteomes" id="UP000600139"/>
    </source>
</evidence>
<dbReference type="RefSeq" id="WP_200352415.1">
    <property type="nucleotide sequence ID" value="NZ_BAABHZ010000001.1"/>
</dbReference>
<keyword evidence="2" id="KW-1185">Reference proteome</keyword>
<dbReference type="EMBL" id="JAENIK010000012">
    <property type="protein sequence ID" value="MBK1817475.1"/>
    <property type="molecule type" value="Genomic_DNA"/>
</dbReference>
<evidence type="ECO:0000313" key="1">
    <source>
        <dbReference type="EMBL" id="MBK1817475.1"/>
    </source>
</evidence>
<gene>
    <name evidence="1" type="ORF">JIN84_17780</name>
</gene>
<dbReference type="Proteomes" id="UP000600139">
    <property type="component" value="Unassembled WGS sequence"/>
</dbReference>
<sequence>MVDPFPPRTPFQPRVIAATSIGTAAVTLVRSHAERPNMKVQPQKCEVREAGGKTGSITFKDCDGQEVGKLEWRNGQVLTEGDQEVEGGCDDSTSI</sequence>